<evidence type="ECO:0000256" key="4">
    <source>
        <dbReference type="ARBA" id="ARBA00022679"/>
    </source>
</evidence>
<name>A9BAN2_PROM4</name>
<dbReference type="EC" id="2.7.8.5" evidence="13"/>
<dbReference type="HOGENOM" id="CLU_051314_2_2_3"/>
<evidence type="ECO:0000256" key="3">
    <source>
        <dbReference type="ARBA" id="ARBA00022516"/>
    </source>
</evidence>
<dbReference type="RefSeq" id="WP_012195515.1">
    <property type="nucleotide sequence ID" value="NC_009976.1"/>
</dbReference>
<dbReference type="AlphaFoldDB" id="A9BAN2"/>
<dbReference type="eggNOG" id="COG0558">
    <property type="taxonomic scope" value="Bacteria"/>
</dbReference>
<evidence type="ECO:0000256" key="5">
    <source>
        <dbReference type="ARBA" id="ARBA00022692"/>
    </source>
</evidence>
<accession>A9BAN2</accession>
<dbReference type="GO" id="GO:0008444">
    <property type="term" value="F:CDP-diacylglycerol-glycerol-3-phosphate 3-phosphatidyltransferase activity"/>
    <property type="evidence" value="ECO:0007669"/>
    <property type="project" value="UniProtKB-EC"/>
</dbReference>
<dbReference type="EMBL" id="CP000878">
    <property type="protein sequence ID" value="ABX08894.1"/>
    <property type="molecule type" value="Genomic_DNA"/>
</dbReference>
<evidence type="ECO:0000256" key="1">
    <source>
        <dbReference type="ARBA" id="ARBA00004141"/>
    </source>
</evidence>
<comment type="subcellular location">
    <subcellularLocation>
        <location evidence="1">Membrane</location>
        <topology evidence="1">Multi-pass membrane protein</topology>
    </subcellularLocation>
</comment>
<dbReference type="InterPro" id="IPR043130">
    <property type="entry name" value="CDP-OH_PTrfase_TM_dom"/>
</dbReference>
<evidence type="ECO:0000256" key="11">
    <source>
        <dbReference type="RuleBase" id="RU003750"/>
    </source>
</evidence>
<evidence type="ECO:0000256" key="9">
    <source>
        <dbReference type="ARBA" id="ARBA00023209"/>
    </source>
</evidence>
<reference evidence="13 14" key="1">
    <citation type="journal article" date="2007" name="PLoS Genet.">
        <title>Patterns and implications of gene gain and loss in the evolution of Prochlorococcus.</title>
        <authorList>
            <person name="Kettler G.C."/>
            <person name="Martiny A.C."/>
            <person name="Huang K."/>
            <person name="Zucker J."/>
            <person name="Coleman M.L."/>
            <person name="Rodrigue S."/>
            <person name="Chen F."/>
            <person name="Lapidus A."/>
            <person name="Ferriera S."/>
            <person name="Johnson J."/>
            <person name="Steglich C."/>
            <person name="Church G.M."/>
            <person name="Richardson P."/>
            <person name="Chisholm S.W."/>
        </authorList>
    </citation>
    <scope>NUCLEOTIDE SEQUENCE [LARGE SCALE GENOMIC DNA]</scope>
    <source>
        <strain evidence="14">MIT 9211</strain>
    </source>
</reference>
<evidence type="ECO:0000256" key="12">
    <source>
        <dbReference type="SAM" id="Phobius"/>
    </source>
</evidence>
<feature type="transmembrane region" description="Helical" evidence="12">
    <location>
        <begin position="150"/>
        <end position="171"/>
    </location>
</feature>
<gene>
    <name evidence="13" type="primary">pgsA</name>
    <name evidence="13" type="ordered locus">P9211_09631</name>
</gene>
<dbReference type="OrthoDB" id="9796672at2"/>
<evidence type="ECO:0000313" key="14">
    <source>
        <dbReference type="Proteomes" id="UP000000788"/>
    </source>
</evidence>
<keyword evidence="9" id="KW-0594">Phospholipid biosynthesis</keyword>
<dbReference type="Pfam" id="PF01066">
    <property type="entry name" value="CDP-OH_P_transf"/>
    <property type="match status" value="1"/>
</dbReference>
<keyword evidence="4 11" id="KW-0808">Transferase</keyword>
<keyword evidence="8 12" id="KW-0472">Membrane</keyword>
<keyword evidence="10" id="KW-1208">Phospholipid metabolism</keyword>
<evidence type="ECO:0000256" key="6">
    <source>
        <dbReference type="ARBA" id="ARBA00022989"/>
    </source>
</evidence>
<dbReference type="Gene3D" id="1.20.120.1760">
    <property type="match status" value="1"/>
</dbReference>
<dbReference type="InterPro" id="IPR050324">
    <property type="entry name" value="CDP-alcohol_PTase-I"/>
</dbReference>
<dbReference type="KEGG" id="pmj:P9211_09631"/>
<dbReference type="STRING" id="93059.P9211_09631"/>
<proteinExistence type="inferred from homology"/>
<organism evidence="13 14">
    <name type="scientific">Prochlorococcus marinus (strain MIT 9211)</name>
    <dbReference type="NCBI Taxonomy" id="93059"/>
    <lineage>
        <taxon>Bacteria</taxon>
        <taxon>Bacillati</taxon>
        <taxon>Cyanobacteriota</taxon>
        <taxon>Cyanophyceae</taxon>
        <taxon>Synechococcales</taxon>
        <taxon>Prochlorococcaceae</taxon>
        <taxon>Prochlorococcus</taxon>
    </lineage>
</organism>
<dbReference type="InterPro" id="IPR048254">
    <property type="entry name" value="CDP_ALCOHOL_P_TRANSF_CS"/>
</dbReference>
<evidence type="ECO:0000256" key="2">
    <source>
        <dbReference type="ARBA" id="ARBA00010441"/>
    </source>
</evidence>
<dbReference type="GO" id="GO:0046474">
    <property type="term" value="P:glycerophospholipid biosynthetic process"/>
    <property type="evidence" value="ECO:0007669"/>
    <property type="project" value="TreeGrafter"/>
</dbReference>
<protein>
    <submittedName>
        <fullName evidence="13">CDP-diacylglycerol-glycerol-3-phosphate 3-phosphatidyltransferase</fullName>
        <ecNumber evidence="13">2.7.8.5</ecNumber>
    </submittedName>
</protein>
<comment type="similarity">
    <text evidence="2 11">Belongs to the CDP-alcohol phosphatidyltransferase class-I family.</text>
</comment>
<feature type="transmembrane region" description="Helical" evidence="12">
    <location>
        <begin position="76"/>
        <end position="100"/>
    </location>
</feature>
<evidence type="ECO:0000256" key="10">
    <source>
        <dbReference type="ARBA" id="ARBA00023264"/>
    </source>
</evidence>
<dbReference type="GO" id="GO:0016020">
    <property type="term" value="C:membrane"/>
    <property type="evidence" value="ECO:0007669"/>
    <property type="project" value="UniProtKB-SubCell"/>
</dbReference>
<sequence>MNYILPKSISLADILTSIRIIVCIPILATLIYQNLLLTWILIILAGITDVLDGYFARKKGNGTVFGAKLDPLADKLVIFTVFLWLNQQSIIPFWSLWIIVTRELLITESRSTNNIGQPASNSAKLKTLLQFTSIVFLLFPFKLPVLISDIVFDFGLTAYWISLTLSIYSAFKYSSSKIKYYLK</sequence>
<evidence type="ECO:0000256" key="8">
    <source>
        <dbReference type="ARBA" id="ARBA00023136"/>
    </source>
</evidence>
<dbReference type="PANTHER" id="PTHR14269">
    <property type="entry name" value="CDP-DIACYLGLYCEROL--GLYCEROL-3-PHOSPHATE 3-PHOSPHATIDYLTRANSFERASE-RELATED"/>
    <property type="match status" value="1"/>
</dbReference>
<keyword evidence="6 12" id="KW-1133">Transmembrane helix</keyword>
<dbReference type="PANTHER" id="PTHR14269:SF62">
    <property type="entry name" value="CDP-DIACYLGLYCEROL--GLYCEROL-3-PHOSPHATE 3-PHOSPHATIDYLTRANSFERASE 1, CHLOROPLASTIC"/>
    <property type="match status" value="1"/>
</dbReference>
<dbReference type="Proteomes" id="UP000000788">
    <property type="component" value="Chromosome"/>
</dbReference>
<keyword evidence="14" id="KW-1185">Reference proteome</keyword>
<keyword evidence="5 12" id="KW-0812">Transmembrane</keyword>
<dbReference type="InterPro" id="IPR000462">
    <property type="entry name" value="CDP-OH_P_trans"/>
</dbReference>
<evidence type="ECO:0000256" key="7">
    <source>
        <dbReference type="ARBA" id="ARBA00023098"/>
    </source>
</evidence>
<dbReference type="InterPro" id="IPR004570">
    <property type="entry name" value="Phosphatidylglycerol_P_synth"/>
</dbReference>
<keyword evidence="7" id="KW-0443">Lipid metabolism</keyword>
<dbReference type="PROSITE" id="PS00379">
    <property type="entry name" value="CDP_ALCOHOL_P_TRANSF"/>
    <property type="match status" value="1"/>
</dbReference>
<keyword evidence="3" id="KW-0444">Lipid biosynthesis</keyword>
<evidence type="ECO:0000313" key="13">
    <source>
        <dbReference type="EMBL" id="ABX08894.1"/>
    </source>
</evidence>
<dbReference type="PIRSF" id="PIRSF000847">
    <property type="entry name" value="Phos_ph_gly_syn"/>
    <property type="match status" value="1"/>
</dbReference>